<dbReference type="InterPro" id="IPR040092">
    <property type="entry name" value="TBRG1"/>
</dbReference>
<dbReference type="SUPFAM" id="SSF50978">
    <property type="entry name" value="WD40 repeat-like"/>
    <property type="match status" value="1"/>
</dbReference>
<dbReference type="EMBL" id="OZ075116">
    <property type="protein sequence ID" value="CAL5075383.1"/>
    <property type="molecule type" value="Genomic_DNA"/>
</dbReference>
<proteinExistence type="predicted"/>
<reference evidence="2" key="1">
    <citation type="submission" date="2024-10" db="EMBL/GenBank/DDBJ databases">
        <authorList>
            <person name="Ryan C."/>
        </authorList>
    </citation>
    <scope>NUCLEOTIDE SEQUENCE [LARGE SCALE GENOMIC DNA]</scope>
</reference>
<feature type="compositionally biased region" description="Polar residues" evidence="1">
    <location>
        <begin position="261"/>
        <end position="270"/>
    </location>
</feature>
<dbReference type="Gene3D" id="3.30.160.360">
    <property type="match status" value="1"/>
</dbReference>
<evidence type="ECO:0000313" key="2">
    <source>
        <dbReference type="EMBL" id="CAL5075383.1"/>
    </source>
</evidence>
<dbReference type="Pfam" id="PF05965">
    <property type="entry name" value="FYRC"/>
    <property type="match status" value="1"/>
</dbReference>
<protein>
    <recommendedName>
        <fullName evidence="4">FYR C-terminal domain-containing protein</fullName>
    </recommendedName>
</protein>
<dbReference type="Proteomes" id="UP001497457">
    <property type="component" value="Chromosome 6rd"/>
</dbReference>
<dbReference type="InterPro" id="IPR015943">
    <property type="entry name" value="WD40/YVTN_repeat-like_dom_sf"/>
</dbReference>
<feature type="compositionally biased region" description="Polar residues" evidence="1">
    <location>
        <begin position="664"/>
        <end position="673"/>
    </location>
</feature>
<feature type="region of interest" description="Disordered" evidence="1">
    <location>
        <begin position="243"/>
        <end position="270"/>
    </location>
</feature>
<gene>
    <name evidence="2" type="ORF">URODEC1_LOCUS105640</name>
</gene>
<dbReference type="Gene3D" id="2.130.10.10">
    <property type="entry name" value="YVTN repeat-like/Quinoprotein amine dehydrogenase"/>
    <property type="match status" value="1"/>
</dbReference>
<sequence>MSAEEAEGDRVIEVVSVGALYRRGGDWERKYWSSSRGKDRYPYPVGYHAVRHFSGISYAMEIQQGPRGPIFKVTSSIGESATGQTPDIVWKNLQKKSGVKVRNWQRGRNFPQKIDGAELFGFKNASVQRLLRELIIDSTGAVLPCAVASEAAVLLTNEDAADVYEAEDLHVCLGIEVGTAKRSIQPSQVESPSKRVHYQDMFTLVDSCNVSTHGNANEQSFAGIALLEDVSDSRCTRPLVKEVPGNSKYTSLDDNLGEPSPVSSQQVGLSSDSYFSSEKTDLELAEREVTKSMMSILLPQAIPLLKKINKKKKSKHKKKENSTVSVRTASAHNPSDDCCQGLAVPRIIDEGMSKSSSGMCDHGGSHCDMVKNGFADDDRTNVFESGKVNAFVADSFEDDTQFFGHNASKSMNIHHHESDNAFSRGPDSKLLYSKTEGHAKPFECQVGVRDGTNAPDVVYDREKGQYILSDSLLACLEEEFGGEDSTHPANYNQCNDDVEQIQFEHQFNDLTNGTKNGSSVSMDVSYQKKTGNGSIDVCAQAFARHGSAISRNGECLANVLLPPVHSNAHAAAAKWGKHDVNSTSIGPPACEAKSSLLGMQDEQHHTKVPAIDQKENRFHGVKHKYKKSNDPLQKSNTSGHCENVELIDKYVASESSEKARHSNDGPQGVSTTEVWPVGDGPKAGKGNLLGEVEECQAGCRNGNENTTVSVNWERNVCERIPPKDENDGFHHQPGHALSVTNCRHGLVSEHTKEQARRSDHHLQLVGCYLHPMPVLSIMLNTKDDSSLYIYVFCGLLESCQRFIYVYTITKDQQDAPPCFVGYTPLLLPSLDLSSTGNFSFGRSGLHFTPDGQFLVLLSWIRIPFCRMRNMDCLCSVCKLGQCEDNSLKIVSVNFGYVSLITKLMPYGTVSCILICEPNYIVATEDNRNLHIWEMVNGWSEISEQYVIPSLGYVGPSVLELRRIPKSSSLIMGHDGAGGFCLWDISKRTLLATFASPGNIVFQILPVGFCSLQEDIIHAPVDNLDKKLRQIKISDMSRKNGQESFMMPPREDTAVWVLISSASVAEYQHDLRTKEHNARWRLALLAKNRVVIGNILDTRLTALDACGSYGFAGTHDGLLYLWELSSGRKLTGIQCFNRGPVSCVAADAKSGAVAVTDGGCQVLLYTQDNILTDAGTG</sequence>
<dbReference type="AlphaFoldDB" id="A0ABC9FGZ1"/>
<evidence type="ECO:0000313" key="3">
    <source>
        <dbReference type="Proteomes" id="UP001497457"/>
    </source>
</evidence>
<dbReference type="PROSITE" id="PS51543">
    <property type="entry name" value="FYRC"/>
    <property type="match status" value="1"/>
</dbReference>
<keyword evidence="3" id="KW-1185">Reference proteome</keyword>
<feature type="compositionally biased region" description="Polar residues" evidence="1">
    <location>
        <begin position="322"/>
        <end position="331"/>
    </location>
</feature>
<name>A0ABC9FGZ1_9POAL</name>
<evidence type="ECO:0008006" key="4">
    <source>
        <dbReference type="Google" id="ProtNLM"/>
    </source>
</evidence>
<dbReference type="InterPro" id="IPR036322">
    <property type="entry name" value="WD40_repeat_dom_sf"/>
</dbReference>
<feature type="region of interest" description="Disordered" evidence="1">
    <location>
        <begin position="654"/>
        <end position="686"/>
    </location>
</feature>
<dbReference type="InterPro" id="IPR003889">
    <property type="entry name" value="FYrich_C"/>
</dbReference>
<feature type="region of interest" description="Disordered" evidence="1">
    <location>
        <begin position="311"/>
        <end position="331"/>
    </location>
</feature>
<dbReference type="PANTHER" id="PTHR22715:SF1">
    <property type="entry name" value="DNA BINDING PROTEIN"/>
    <property type="match status" value="1"/>
</dbReference>
<dbReference type="PANTHER" id="PTHR22715">
    <property type="entry name" value="TRANSFORMING GROWTH FACTOR BETA REGULATED GENE 1"/>
    <property type="match status" value="1"/>
</dbReference>
<accession>A0ABC9FGZ1</accession>
<evidence type="ECO:0000256" key="1">
    <source>
        <dbReference type="SAM" id="MobiDB-lite"/>
    </source>
</evidence>
<organism evidence="2 3">
    <name type="scientific">Urochloa decumbens</name>
    <dbReference type="NCBI Taxonomy" id="240449"/>
    <lineage>
        <taxon>Eukaryota</taxon>
        <taxon>Viridiplantae</taxon>
        <taxon>Streptophyta</taxon>
        <taxon>Embryophyta</taxon>
        <taxon>Tracheophyta</taxon>
        <taxon>Spermatophyta</taxon>
        <taxon>Magnoliopsida</taxon>
        <taxon>Liliopsida</taxon>
        <taxon>Poales</taxon>
        <taxon>Poaceae</taxon>
        <taxon>PACMAD clade</taxon>
        <taxon>Panicoideae</taxon>
        <taxon>Panicodae</taxon>
        <taxon>Paniceae</taxon>
        <taxon>Melinidinae</taxon>
        <taxon>Urochloa</taxon>
    </lineage>
</organism>